<reference evidence="1" key="1">
    <citation type="submission" date="2011-04" db="EMBL/GenBank/DDBJ databases">
        <title>Evolution of plant cell wall degrading machinery underlies the functional diversity of forest fungi.</title>
        <authorList>
            <consortium name="US DOE Joint Genome Institute (JGI-PGF)"/>
            <person name="Eastwood D.C."/>
            <person name="Floudas D."/>
            <person name="Binder M."/>
            <person name="Majcherczyk A."/>
            <person name="Schneider P."/>
            <person name="Aerts A."/>
            <person name="Asiegbu F.O."/>
            <person name="Baker S.E."/>
            <person name="Barry K."/>
            <person name="Bendiksby M."/>
            <person name="Blumentritt M."/>
            <person name="Coutinho P.M."/>
            <person name="Cullen D."/>
            <person name="Cullen D."/>
            <person name="Gathman A."/>
            <person name="Goodell B."/>
            <person name="Henrissat B."/>
            <person name="Ihrmark K."/>
            <person name="Kauserud H."/>
            <person name="Kohler A."/>
            <person name="LaButti K."/>
            <person name="Lapidus A."/>
            <person name="Lavin J.L."/>
            <person name="Lee Y.-H."/>
            <person name="Lindquist E."/>
            <person name="Lilly W."/>
            <person name="Lucas S."/>
            <person name="Morin E."/>
            <person name="Murat C."/>
            <person name="Oguiza J.A."/>
            <person name="Park J."/>
            <person name="Pisabarro A.G."/>
            <person name="Riley R."/>
            <person name="Rosling A."/>
            <person name="Salamov A."/>
            <person name="Schmidt O."/>
            <person name="Schmutz J."/>
            <person name="Skrede I."/>
            <person name="Stenlid J."/>
            <person name="Wiebenga A."/>
            <person name="Xie X."/>
            <person name="Kues U."/>
            <person name="Hibbett D.S."/>
            <person name="Hoffmeister D."/>
            <person name="Hogberg N."/>
            <person name="Martin F."/>
            <person name="Grigoriev I.V."/>
            <person name="Watkinson S.C."/>
        </authorList>
    </citation>
    <scope>NUCLEOTIDE SEQUENCE</scope>
    <source>
        <strain evidence="1">S7.9</strain>
    </source>
</reference>
<dbReference type="HOGENOM" id="CLU_2575333_0_0_1"/>
<dbReference type="GeneID" id="18819920"/>
<accession>F8P129</accession>
<organism>
    <name type="scientific">Serpula lacrymans var. lacrymans (strain S7.9)</name>
    <name type="common">Dry rot fungus</name>
    <dbReference type="NCBI Taxonomy" id="578457"/>
    <lineage>
        <taxon>Eukaryota</taxon>
        <taxon>Fungi</taxon>
        <taxon>Dikarya</taxon>
        <taxon>Basidiomycota</taxon>
        <taxon>Agaricomycotina</taxon>
        <taxon>Agaricomycetes</taxon>
        <taxon>Agaricomycetidae</taxon>
        <taxon>Boletales</taxon>
        <taxon>Coniophorineae</taxon>
        <taxon>Serpulaceae</taxon>
        <taxon>Serpula</taxon>
    </lineage>
</organism>
<dbReference type="Proteomes" id="UP000008064">
    <property type="component" value="Unassembled WGS sequence"/>
</dbReference>
<dbReference type="EMBL" id="GL945436">
    <property type="protein sequence ID" value="EGO22860.1"/>
    <property type="molecule type" value="Genomic_DNA"/>
</dbReference>
<sequence length="81" mass="9167">MPHRAPGWPCLSRIVHRVDPTVVNPSAFAMQNRKARQDTGTAETCCLGCDFNVWIGSWIENVLLIPDGIRWVVAVCYWQVL</sequence>
<protein>
    <submittedName>
        <fullName evidence="1">Uncharacterized protein</fullName>
    </submittedName>
</protein>
<name>F8P129_SERL9</name>
<evidence type="ECO:0000313" key="1">
    <source>
        <dbReference type="EMBL" id="EGO22860.1"/>
    </source>
</evidence>
<proteinExistence type="predicted"/>
<dbReference type="KEGG" id="sla:SERLADRAFT_471331"/>
<gene>
    <name evidence="1" type="ORF">SERLADRAFT_471331</name>
</gene>
<dbReference type="AlphaFoldDB" id="F8P129"/>
<dbReference type="RefSeq" id="XP_007320100.1">
    <property type="nucleotide sequence ID" value="XM_007320038.1"/>
</dbReference>